<dbReference type="InterPro" id="IPR035919">
    <property type="entry name" value="EAL_sf"/>
</dbReference>
<feature type="transmembrane region" description="Helical" evidence="10">
    <location>
        <begin position="12"/>
        <end position="33"/>
    </location>
</feature>
<dbReference type="CDD" id="cd01948">
    <property type="entry name" value="EAL"/>
    <property type="match status" value="1"/>
</dbReference>
<accession>A0AA50HNA1</accession>
<dbReference type="AlphaFoldDB" id="A0AA50HNA1"/>
<comment type="catalytic activity">
    <reaction evidence="9">
        <text>3',3'-c-di-GMP + H2O = 5'-phosphoguanylyl(3'-&gt;5')guanosine + H(+)</text>
        <dbReference type="Rhea" id="RHEA:24902"/>
        <dbReference type="ChEBI" id="CHEBI:15377"/>
        <dbReference type="ChEBI" id="CHEBI:15378"/>
        <dbReference type="ChEBI" id="CHEBI:58754"/>
        <dbReference type="ChEBI" id="CHEBI:58805"/>
        <dbReference type="EC" id="3.1.4.52"/>
    </reaction>
</comment>
<evidence type="ECO:0000256" key="4">
    <source>
        <dbReference type="ARBA" id="ARBA00022636"/>
    </source>
</evidence>
<dbReference type="InterPro" id="IPR024744">
    <property type="entry name" value="CSS-motif_dom"/>
</dbReference>
<feature type="domain" description="EAL" evidence="11">
    <location>
        <begin position="266"/>
        <end position="518"/>
    </location>
</feature>
<evidence type="ECO:0000259" key="11">
    <source>
        <dbReference type="PROSITE" id="PS50883"/>
    </source>
</evidence>
<dbReference type="KEGG" id="epi:Q3V30_01350"/>
<evidence type="ECO:0000256" key="6">
    <source>
        <dbReference type="ARBA" id="ARBA00022801"/>
    </source>
</evidence>
<keyword evidence="4" id="KW-0973">c-di-GMP</keyword>
<dbReference type="Proteomes" id="UP001228139">
    <property type="component" value="Chromosome"/>
</dbReference>
<dbReference type="PROSITE" id="PS50883">
    <property type="entry name" value="EAL"/>
    <property type="match status" value="1"/>
</dbReference>
<evidence type="ECO:0000256" key="10">
    <source>
        <dbReference type="SAM" id="Phobius"/>
    </source>
</evidence>
<evidence type="ECO:0000313" key="13">
    <source>
        <dbReference type="Proteomes" id="UP001228139"/>
    </source>
</evidence>
<organism evidence="12 13">
    <name type="scientific">Erwinia pyri</name>
    <dbReference type="NCBI Taxonomy" id="3062598"/>
    <lineage>
        <taxon>Bacteria</taxon>
        <taxon>Pseudomonadati</taxon>
        <taxon>Pseudomonadota</taxon>
        <taxon>Gammaproteobacteria</taxon>
        <taxon>Enterobacterales</taxon>
        <taxon>Erwiniaceae</taxon>
        <taxon>Erwinia</taxon>
    </lineage>
</organism>
<dbReference type="GO" id="GO:0071111">
    <property type="term" value="F:cyclic-guanylate-specific phosphodiesterase activity"/>
    <property type="evidence" value="ECO:0007669"/>
    <property type="project" value="UniProtKB-EC"/>
</dbReference>
<evidence type="ECO:0000256" key="1">
    <source>
        <dbReference type="ARBA" id="ARBA00004651"/>
    </source>
</evidence>
<dbReference type="RefSeq" id="WP_306209750.1">
    <property type="nucleotide sequence ID" value="NZ_CP132353.1"/>
</dbReference>
<keyword evidence="5 10" id="KW-0812">Transmembrane</keyword>
<evidence type="ECO:0000256" key="2">
    <source>
        <dbReference type="ARBA" id="ARBA00012282"/>
    </source>
</evidence>
<gene>
    <name evidence="12" type="ORF">Q3V30_01350</name>
</gene>
<dbReference type="PANTHER" id="PTHR33121:SF81">
    <property type="entry name" value="CYCLIC DI-GMP PHOSPHODIESTERASE PDEB-RELATED"/>
    <property type="match status" value="1"/>
</dbReference>
<evidence type="ECO:0000256" key="7">
    <source>
        <dbReference type="ARBA" id="ARBA00022989"/>
    </source>
</evidence>
<dbReference type="Gene3D" id="3.20.20.450">
    <property type="entry name" value="EAL domain"/>
    <property type="match status" value="1"/>
</dbReference>
<evidence type="ECO:0000256" key="8">
    <source>
        <dbReference type="ARBA" id="ARBA00023136"/>
    </source>
</evidence>
<proteinExistence type="predicted"/>
<keyword evidence="6" id="KW-0378">Hydrolase</keyword>
<keyword evidence="7 10" id="KW-1133">Transmembrane helix</keyword>
<dbReference type="Pfam" id="PF00563">
    <property type="entry name" value="EAL"/>
    <property type="match status" value="1"/>
</dbReference>
<dbReference type="SUPFAM" id="SSF141868">
    <property type="entry name" value="EAL domain-like"/>
    <property type="match status" value="1"/>
</dbReference>
<dbReference type="SMART" id="SM00052">
    <property type="entry name" value="EAL"/>
    <property type="match status" value="1"/>
</dbReference>
<evidence type="ECO:0000313" key="12">
    <source>
        <dbReference type="EMBL" id="WLS79192.1"/>
    </source>
</evidence>
<name>A0AA50HNA1_9GAMM</name>
<keyword evidence="13" id="KW-1185">Reference proteome</keyword>
<dbReference type="Pfam" id="PF12792">
    <property type="entry name" value="CSS-motif"/>
    <property type="match status" value="1"/>
</dbReference>
<evidence type="ECO:0000256" key="5">
    <source>
        <dbReference type="ARBA" id="ARBA00022692"/>
    </source>
</evidence>
<dbReference type="PANTHER" id="PTHR33121">
    <property type="entry name" value="CYCLIC DI-GMP PHOSPHODIESTERASE PDEF"/>
    <property type="match status" value="1"/>
</dbReference>
<keyword evidence="8 10" id="KW-0472">Membrane</keyword>
<evidence type="ECO:0000256" key="3">
    <source>
        <dbReference type="ARBA" id="ARBA00022475"/>
    </source>
</evidence>
<reference evidence="12 13" key="1">
    <citation type="submission" date="2023-07" db="EMBL/GenBank/DDBJ databases">
        <title>Pathogenic bacteria of pear tree diseases.</title>
        <authorList>
            <person name="Zhang Z."/>
            <person name="He L."/>
            <person name="Huang R."/>
        </authorList>
    </citation>
    <scope>NUCLEOTIDE SEQUENCE [LARGE SCALE GENOMIC DNA]</scope>
    <source>
        <strain evidence="12 13">DE2</strain>
    </source>
</reference>
<dbReference type="EMBL" id="CP132353">
    <property type="protein sequence ID" value="WLS79192.1"/>
    <property type="molecule type" value="Genomic_DNA"/>
</dbReference>
<keyword evidence="3" id="KW-1003">Cell membrane</keyword>
<protein>
    <recommendedName>
        <fullName evidence="2">cyclic-guanylate-specific phosphodiesterase</fullName>
        <ecNumber evidence="2">3.1.4.52</ecNumber>
    </recommendedName>
</protein>
<dbReference type="GO" id="GO:0005886">
    <property type="term" value="C:plasma membrane"/>
    <property type="evidence" value="ECO:0007669"/>
    <property type="project" value="UniProtKB-SubCell"/>
</dbReference>
<evidence type="ECO:0000256" key="9">
    <source>
        <dbReference type="ARBA" id="ARBA00034290"/>
    </source>
</evidence>
<dbReference type="InterPro" id="IPR001633">
    <property type="entry name" value="EAL_dom"/>
</dbReference>
<comment type="subcellular location">
    <subcellularLocation>
        <location evidence="1">Cell membrane</location>
        <topology evidence="1">Multi-pass membrane protein</topology>
    </subcellularLocation>
</comment>
<dbReference type="EC" id="3.1.4.52" evidence="2"/>
<dbReference type="InterPro" id="IPR050706">
    <property type="entry name" value="Cyclic-di-GMP_PDE-like"/>
</dbReference>
<sequence length="532" mass="59635">MDSIFKRTPDRKGLLLTIAGLTPLLLCLIFTYIDARQIVTRQQAVTASMLLNQAEAISDQAWNMVGYLRKLSGKSCSDINEQLQQYASQFPYFRSIGLMQDGMVTCSSIFGGMKGDLSSMLLRPAPEPRKAWWMLSLSGTFSVRDRPAVMYMRDLPNQFSSYAVVDGQYLLDFMHAVGKSHGYNISLQFGGGYAIDSAFTPANSPSLLRSHTLTVSSKRYPVDATVISPPADLALTWRQGLMTYFPMATIFSLLLMMSTNNWLKRKVSIHDQLRQALLRREFSVHYQPVCNIETGTFSGVEALMRWQLPNGNWARPDLFIGAAEEEEMIVPLTQHLLQTIAEEARSWQVPPGFHIAINIAGEHIQHPDFVADIRNFAAQMASHQPNITLELTERSLISDGDEVIQKLETLRREGIRIAIDDFGTGHCSLSYLQTFPLDYLKIDRGFVNAIESAEGEAPVLDAIIMLSQKLKLSIVAEGVETVKQLAYLQARGVIFIQGYLYARPMSSEALMAWIQQEGQHPLTFQPQKPTIV</sequence>